<proteinExistence type="predicted"/>
<dbReference type="AlphaFoldDB" id="A0A9N9BPI7"/>
<evidence type="ECO:0000256" key="1">
    <source>
        <dbReference type="SAM" id="Coils"/>
    </source>
</evidence>
<protein>
    <submittedName>
        <fullName evidence="2">13314_t:CDS:1</fullName>
    </submittedName>
</protein>
<gene>
    <name evidence="2" type="ORF">AMORRO_LOCUS6664</name>
</gene>
<sequence length="388" mass="44437">MSAEKRPLIETDFEVRKSLFIPGIVTCGPNMNVQPKCFLGLLGTKGVECDSHWWIQRPIDQFKFVFPDTVGEAWLSNAKNCYILSPPPSARFIPNLVEEITVHLYSNETTTSVSPIRRWAQFGIYWPWMGQDPFLVRPDFFNLPSESLFTFSRRELYKLDGRLQITYDMAPSRRAIPLFRNETRKWGEIHIRPDYEPSLGGYEVTVHRERKYFTAYDLLPAIGGFSTLLIIIYKLLWGDSRLNPYGLLQKYIFRSAPSMCFSQFGREYYSYNNAIVLNQIEKPPSVALKPGGFTKMREDESDVTTSSKRDSAYPFKGYGPDEIGNSLLEFASSPGVGGNGATNDTNPFHGHQNQRLVTSTEVEGLRREVNQLKNELKDLENLLKCYCL</sequence>
<dbReference type="Proteomes" id="UP000789342">
    <property type="component" value="Unassembled WGS sequence"/>
</dbReference>
<evidence type="ECO:0000313" key="2">
    <source>
        <dbReference type="EMBL" id="CAG8575293.1"/>
    </source>
</evidence>
<keyword evidence="3" id="KW-1185">Reference proteome</keyword>
<name>A0A9N9BPI7_9GLOM</name>
<reference evidence="2" key="1">
    <citation type="submission" date="2021-06" db="EMBL/GenBank/DDBJ databases">
        <authorList>
            <person name="Kallberg Y."/>
            <person name="Tangrot J."/>
            <person name="Rosling A."/>
        </authorList>
    </citation>
    <scope>NUCLEOTIDE SEQUENCE</scope>
    <source>
        <strain evidence="2">CL551</strain>
    </source>
</reference>
<dbReference type="OrthoDB" id="2375002at2759"/>
<evidence type="ECO:0000313" key="3">
    <source>
        <dbReference type="Proteomes" id="UP000789342"/>
    </source>
</evidence>
<feature type="coiled-coil region" evidence="1">
    <location>
        <begin position="355"/>
        <end position="382"/>
    </location>
</feature>
<comment type="caution">
    <text evidence="2">The sequence shown here is derived from an EMBL/GenBank/DDBJ whole genome shotgun (WGS) entry which is preliminary data.</text>
</comment>
<organism evidence="2 3">
    <name type="scientific">Acaulospora morrowiae</name>
    <dbReference type="NCBI Taxonomy" id="94023"/>
    <lineage>
        <taxon>Eukaryota</taxon>
        <taxon>Fungi</taxon>
        <taxon>Fungi incertae sedis</taxon>
        <taxon>Mucoromycota</taxon>
        <taxon>Glomeromycotina</taxon>
        <taxon>Glomeromycetes</taxon>
        <taxon>Diversisporales</taxon>
        <taxon>Acaulosporaceae</taxon>
        <taxon>Acaulospora</taxon>
    </lineage>
</organism>
<keyword evidence="1" id="KW-0175">Coiled coil</keyword>
<accession>A0A9N9BPI7</accession>
<dbReference type="EMBL" id="CAJVPV010004539">
    <property type="protein sequence ID" value="CAG8575293.1"/>
    <property type="molecule type" value="Genomic_DNA"/>
</dbReference>